<dbReference type="Proteomes" id="UP001516400">
    <property type="component" value="Unassembled WGS sequence"/>
</dbReference>
<accession>A0ABD2N647</accession>
<gene>
    <name evidence="2" type="ORF">HHI36_015571</name>
</gene>
<evidence type="ECO:0000256" key="1">
    <source>
        <dbReference type="SAM" id="MobiDB-lite"/>
    </source>
</evidence>
<proteinExistence type="predicted"/>
<evidence type="ECO:0000313" key="2">
    <source>
        <dbReference type="EMBL" id="KAL3274157.1"/>
    </source>
</evidence>
<comment type="caution">
    <text evidence="2">The sequence shown here is derived from an EMBL/GenBank/DDBJ whole genome shotgun (WGS) entry which is preliminary data.</text>
</comment>
<evidence type="ECO:0000313" key="3">
    <source>
        <dbReference type="Proteomes" id="UP001516400"/>
    </source>
</evidence>
<protein>
    <submittedName>
        <fullName evidence="2">Uncharacterized protein</fullName>
    </submittedName>
</protein>
<keyword evidence="3" id="KW-1185">Reference proteome</keyword>
<feature type="region of interest" description="Disordered" evidence="1">
    <location>
        <begin position="304"/>
        <end position="444"/>
    </location>
</feature>
<feature type="region of interest" description="Disordered" evidence="1">
    <location>
        <begin position="549"/>
        <end position="572"/>
    </location>
</feature>
<dbReference type="EMBL" id="JABFTP020000062">
    <property type="protein sequence ID" value="KAL3274157.1"/>
    <property type="molecule type" value="Genomic_DNA"/>
</dbReference>
<reference evidence="2 3" key="1">
    <citation type="journal article" date="2021" name="BMC Biol.">
        <title>Horizontally acquired antibacterial genes associated with adaptive radiation of ladybird beetles.</title>
        <authorList>
            <person name="Li H.S."/>
            <person name="Tang X.F."/>
            <person name="Huang Y.H."/>
            <person name="Xu Z.Y."/>
            <person name="Chen M.L."/>
            <person name="Du X.Y."/>
            <person name="Qiu B.Y."/>
            <person name="Chen P.T."/>
            <person name="Zhang W."/>
            <person name="Slipinski A."/>
            <person name="Escalona H.E."/>
            <person name="Waterhouse R.M."/>
            <person name="Zwick A."/>
            <person name="Pang H."/>
        </authorList>
    </citation>
    <scope>NUCLEOTIDE SEQUENCE [LARGE SCALE GENOMIC DNA]</scope>
    <source>
        <strain evidence="2">SYSU2018</strain>
    </source>
</reference>
<name>A0ABD2N647_9CUCU</name>
<feature type="compositionally biased region" description="Basic and acidic residues" evidence="1">
    <location>
        <begin position="264"/>
        <end position="274"/>
    </location>
</feature>
<feature type="compositionally biased region" description="Basic and acidic residues" evidence="1">
    <location>
        <begin position="358"/>
        <end position="380"/>
    </location>
</feature>
<dbReference type="AlphaFoldDB" id="A0ABD2N647"/>
<organism evidence="2 3">
    <name type="scientific">Cryptolaemus montrouzieri</name>
    <dbReference type="NCBI Taxonomy" id="559131"/>
    <lineage>
        <taxon>Eukaryota</taxon>
        <taxon>Metazoa</taxon>
        <taxon>Ecdysozoa</taxon>
        <taxon>Arthropoda</taxon>
        <taxon>Hexapoda</taxon>
        <taxon>Insecta</taxon>
        <taxon>Pterygota</taxon>
        <taxon>Neoptera</taxon>
        <taxon>Endopterygota</taxon>
        <taxon>Coleoptera</taxon>
        <taxon>Polyphaga</taxon>
        <taxon>Cucujiformia</taxon>
        <taxon>Coccinelloidea</taxon>
        <taxon>Coccinellidae</taxon>
        <taxon>Scymninae</taxon>
        <taxon>Scymnini</taxon>
        <taxon>Cryptolaemus</taxon>
    </lineage>
</organism>
<feature type="compositionally biased region" description="Basic and acidic residues" evidence="1">
    <location>
        <begin position="549"/>
        <end position="565"/>
    </location>
</feature>
<feature type="region of interest" description="Disordered" evidence="1">
    <location>
        <begin position="240"/>
        <end position="274"/>
    </location>
</feature>
<feature type="compositionally biased region" description="Polar residues" evidence="1">
    <location>
        <begin position="400"/>
        <end position="412"/>
    </location>
</feature>
<feature type="compositionally biased region" description="Basic residues" evidence="1">
    <location>
        <begin position="322"/>
        <end position="335"/>
    </location>
</feature>
<sequence>MVVIVFLTDPRGHYPESTRQVTYHTRIFIKPSHVFSQVEPGESIALTKEEEWISKKKTEVVNTKQIETRVKRQVVLEDGKVVEDSGPMVTTNTTEDSETQEHHQTELRKLGEDEIDGKLAIGDDNTENAVSKRNWVVTANPDGIVREIKEKRVLSREETEEVKETEDVQHFGDITDENFLAAVRSGHPDIRKVLRTNDGGQAVVSTGPRLVHESTRSKKIIDTEDKRDLSSVQPDGKIVTESQRTTEHEEIRDEELPENIPVQDSHKESSERYLKTRDQVDVDYLADGVNIGHEMRFKTENVEVERRGDGLDEPDFDSLSARLRRRAQNRPPHRYRGLENPTASPLDRKDALTGQPLDFDKEEQTRKVETSKWLEHHFGSDSKSSNNSLIDDEEHPPKTSFFNVTIKSQPSRSADAEYLPRNHAPPIKVPPRVYSPVEPERDGNPRYFKGITEWSERRQENHYSSDRHSPLYLERQSPLQRLQQRSPIPDYRDNVENFRGSRDNLIETREYSREPRDNHRIDYRDNYRDDRIYQTREYRNNYRENGYREYKEPLKDYNRDYKRENGIVQNGA</sequence>